<protein>
    <submittedName>
        <fullName evidence="2">Uncharacterized protein</fullName>
    </submittedName>
</protein>
<dbReference type="Proteomes" id="UP000243255">
    <property type="component" value="Unassembled WGS sequence"/>
</dbReference>
<keyword evidence="3" id="KW-1185">Reference proteome</keyword>
<evidence type="ECO:0000256" key="1">
    <source>
        <dbReference type="SAM" id="MobiDB-lite"/>
    </source>
</evidence>
<reference evidence="3" key="1">
    <citation type="submission" date="2016-11" db="EMBL/GenBank/DDBJ databases">
        <authorList>
            <person name="Varghese N."/>
            <person name="Submissions S."/>
        </authorList>
    </citation>
    <scope>NUCLEOTIDE SEQUENCE [LARGE SCALE GENOMIC DNA]</scope>
    <source>
        <strain evidence="3">DSM 2635</strain>
    </source>
</reference>
<dbReference type="STRING" id="1121321.SAMN04488530_15213"/>
<evidence type="ECO:0000313" key="3">
    <source>
        <dbReference type="Proteomes" id="UP000243255"/>
    </source>
</evidence>
<sequence>MKSTMNLEEHNAMKEKRLKKLKSKGKTKHDDMDTLEDLSFINKKKSKKTSKNKNTAFRNNYKNYQYDYEEDFYEPL</sequence>
<organism evidence="2 3">
    <name type="scientific">Asaccharospora irregularis DSM 2635</name>
    <dbReference type="NCBI Taxonomy" id="1121321"/>
    <lineage>
        <taxon>Bacteria</taxon>
        <taxon>Bacillati</taxon>
        <taxon>Bacillota</taxon>
        <taxon>Clostridia</taxon>
        <taxon>Peptostreptococcales</taxon>
        <taxon>Peptostreptococcaceae</taxon>
        <taxon>Asaccharospora</taxon>
    </lineage>
</organism>
<dbReference type="AlphaFoldDB" id="A0A1M5T5E2"/>
<dbReference type="RefSeq" id="WP_073127673.1">
    <property type="nucleotide sequence ID" value="NZ_BAABCH010000069.1"/>
</dbReference>
<accession>A0A1M5T5E2</accession>
<proteinExistence type="predicted"/>
<dbReference type="EMBL" id="FQWX01000052">
    <property type="protein sequence ID" value="SHH45944.1"/>
    <property type="molecule type" value="Genomic_DNA"/>
</dbReference>
<feature type="compositionally biased region" description="Basic residues" evidence="1">
    <location>
        <begin position="16"/>
        <end position="27"/>
    </location>
</feature>
<evidence type="ECO:0000313" key="2">
    <source>
        <dbReference type="EMBL" id="SHH45944.1"/>
    </source>
</evidence>
<gene>
    <name evidence="2" type="ORF">SAMN04488530_15213</name>
</gene>
<name>A0A1M5T5E2_9FIRM</name>
<feature type="region of interest" description="Disordered" evidence="1">
    <location>
        <begin position="1"/>
        <end position="30"/>
    </location>
</feature>